<organism evidence="1">
    <name type="scientific">marine sediment metagenome</name>
    <dbReference type="NCBI Taxonomy" id="412755"/>
    <lineage>
        <taxon>unclassified sequences</taxon>
        <taxon>metagenomes</taxon>
        <taxon>ecological metagenomes</taxon>
    </lineage>
</organism>
<reference evidence="1" key="1">
    <citation type="journal article" date="2014" name="Front. Microbiol.">
        <title>High frequency of phylogenetically diverse reductive dehalogenase-homologous genes in deep subseafloor sedimentary metagenomes.</title>
        <authorList>
            <person name="Kawai M."/>
            <person name="Futagami T."/>
            <person name="Toyoda A."/>
            <person name="Takaki Y."/>
            <person name="Nishi S."/>
            <person name="Hori S."/>
            <person name="Arai W."/>
            <person name="Tsubouchi T."/>
            <person name="Morono Y."/>
            <person name="Uchiyama I."/>
            <person name="Ito T."/>
            <person name="Fujiyama A."/>
            <person name="Inagaki F."/>
            <person name="Takami H."/>
        </authorList>
    </citation>
    <scope>NUCLEOTIDE SEQUENCE</scope>
    <source>
        <strain evidence="1">Expedition CK06-06</strain>
    </source>
</reference>
<sequence length="97" mass="10699">MSDDSVIFTGDVPDEELPLYYAVCDIYATATLWEGFDLPVAEAQACGKPVVAFDIGPYKEIINKEGVLVYAGDVKQLADRALSIMRRLSPSRINLRC</sequence>
<evidence type="ECO:0000313" key="1">
    <source>
        <dbReference type="EMBL" id="GAF67333.1"/>
    </source>
</evidence>
<protein>
    <recommendedName>
        <fullName evidence="2">Glycosyl transferase family 1 domain-containing protein</fullName>
    </recommendedName>
</protein>
<accession>X0REZ1</accession>
<gene>
    <name evidence="1" type="ORF">S01H1_16694</name>
</gene>
<comment type="caution">
    <text evidence="1">The sequence shown here is derived from an EMBL/GenBank/DDBJ whole genome shotgun (WGS) entry which is preliminary data.</text>
</comment>
<dbReference type="PANTHER" id="PTHR45947">
    <property type="entry name" value="SULFOQUINOVOSYL TRANSFERASE SQD2"/>
    <property type="match status" value="1"/>
</dbReference>
<dbReference type="AlphaFoldDB" id="X0REZ1"/>
<proteinExistence type="predicted"/>
<dbReference type="EMBL" id="BARS01008797">
    <property type="protein sequence ID" value="GAF67333.1"/>
    <property type="molecule type" value="Genomic_DNA"/>
</dbReference>
<dbReference type="SUPFAM" id="SSF53756">
    <property type="entry name" value="UDP-Glycosyltransferase/glycogen phosphorylase"/>
    <property type="match status" value="1"/>
</dbReference>
<dbReference type="GO" id="GO:0016757">
    <property type="term" value="F:glycosyltransferase activity"/>
    <property type="evidence" value="ECO:0007669"/>
    <property type="project" value="TreeGrafter"/>
</dbReference>
<dbReference type="Pfam" id="PF13692">
    <property type="entry name" value="Glyco_trans_1_4"/>
    <property type="match status" value="1"/>
</dbReference>
<evidence type="ECO:0008006" key="2">
    <source>
        <dbReference type="Google" id="ProtNLM"/>
    </source>
</evidence>
<dbReference type="InterPro" id="IPR050194">
    <property type="entry name" value="Glycosyltransferase_grp1"/>
</dbReference>
<dbReference type="Gene3D" id="3.40.50.2000">
    <property type="entry name" value="Glycogen Phosphorylase B"/>
    <property type="match status" value="1"/>
</dbReference>
<name>X0REZ1_9ZZZZ</name>
<dbReference type="PANTHER" id="PTHR45947:SF3">
    <property type="entry name" value="SULFOQUINOVOSYL TRANSFERASE SQD2"/>
    <property type="match status" value="1"/>
</dbReference>